<evidence type="ECO:0000256" key="1">
    <source>
        <dbReference type="SAM" id="MobiDB-lite"/>
    </source>
</evidence>
<gene>
    <name evidence="2" type="ORF">CSAL01_11602</name>
</gene>
<name>A0A135V299_9PEZI</name>
<feature type="region of interest" description="Disordered" evidence="1">
    <location>
        <begin position="1"/>
        <end position="23"/>
    </location>
</feature>
<feature type="compositionally biased region" description="Basic and acidic residues" evidence="1">
    <location>
        <begin position="12"/>
        <end position="23"/>
    </location>
</feature>
<dbReference type="Proteomes" id="UP000070121">
    <property type="component" value="Unassembled WGS sequence"/>
</dbReference>
<dbReference type="AlphaFoldDB" id="A0A135V299"/>
<organism evidence="2 3">
    <name type="scientific">Colletotrichum salicis</name>
    <dbReference type="NCBI Taxonomy" id="1209931"/>
    <lineage>
        <taxon>Eukaryota</taxon>
        <taxon>Fungi</taxon>
        <taxon>Dikarya</taxon>
        <taxon>Ascomycota</taxon>
        <taxon>Pezizomycotina</taxon>
        <taxon>Sordariomycetes</taxon>
        <taxon>Hypocreomycetidae</taxon>
        <taxon>Glomerellales</taxon>
        <taxon>Glomerellaceae</taxon>
        <taxon>Colletotrichum</taxon>
        <taxon>Colletotrichum acutatum species complex</taxon>
    </lineage>
</organism>
<evidence type="ECO:0000313" key="2">
    <source>
        <dbReference type="EMBL" id="KXH66790.1"/>
    </source>
</evidence>
<evidence type="ECO:0000313" key="3">
    <source>
        <dbReference type="Proteomes" id="UP000070121"/>
    </source>
</evidence>
<accession>A0A135V299</accession>
<protein>
    <submittedName>
        <fullName evidence="2">Uncharacterized protein</fullName>
    </submittedName>
</protein>
<sequence>MANAVNKKTHMTKRDMDQHEKSRNEMERIHQILNDDLSSWNEKAFDSDLWQGISEERKQEAWILKQEVLDKPLFEKKTRGGLVLNFGEDPKSNPEYFETQTAKLRTGTNSPMSHLVADWENTDIDAHKHNVNTIKWFCSVPFPNPGNEEERKIQESPRGMMCSLINQLLRVISDKFPEFILSGSFLDDKDFADRLKNREIQALW</sequence>
<reference evidence="2 3" key="1">
    <citation type="submission" date="2014-02" db="EMBL/GenBank/DDBJ databases">
        <title>The genome sequence of Colletotrichum salicis CBS 607.94.</title>
        <authorList>
            <person name="Baroncelli R."/>
            <person name="Thon M.R."/>
        </authorList>
    </citation>
    <scope>NUCLEOTIDE SEQUENCE [LARGE SCALE GENOMIC DNA]</scope>
    <source>
        <strain evidence="2 3">CBS 607.94</strain>
    </source>
</reference>
<proteinExistence type="predicted"/>
<dbReference type="EMBL" id="JFFI01000591">
    <property type="protein sequence ID" value="KXH66790.1"/>
    <property type="molecule type" value="Genomic_DNA"/>
</dbReference>
<dbReference type="OrthoDB" id="415825at2759"/>
<keyword evidence="3" id="KW-1185">Reference proteome</keyword>
<comment type="caution">
    <text evidence="2">The sequence shown here is derived from an EMBL/GenBank/DDBJ whole genome shotgun (WGS) entry which is preliminary data.</text>
</comment>